<gene>
    <name evidence="5 6" type="primary">tatC</name>
    <name evidence="6" type="ORF">H2072_02680</name>
</gene>
<keyword evidence="4 5" id="KW-0472">Membrane</keyword>
<keyword evidence="5" id="KW-0811">Translocation</keyword>
<protein>
    <recommendedName>
        <fullName evidence="5">Sec-independent protein translocase protein TatC</fullName>
    </recommendedName>
</protein>
<evidence type="ECO:0000256" key="2">
    <source>
        <dbReference type="ARBA" id="ARBA00022692"/>
    </source>
</evidence>
<dbReference type="InterPro" id="IPR002033">
    <property type="entry name" value="TatC"/>
</dbReference>
<comment type="caution">
    <text evidence="6">The sequence shown here is derived from an EMBL/GenBank/DDBJ whole genome shotgun (WGS) entry which is preliminary data.</text>
</comment>
<feature type="transmembrane region" description="Helical" evidence="5">
    <location>
        <begin position="74"/>
        <end position="95"/>
    </location>
</feature>
<comment type="caution">
    <text evidence="5">Lacks conserved residue(s) required for the propagation of feature annotation.</text>
</comment>
<feature type="transmembrane region" description="Helical" evidence="5">
    <location>
        <begin position="20"/>
        <end position="38"/>
    </location>
</feature>
<keyword evidence="5" id="KW-0653">Protein transport</keyword>
<proteinExistence type="inferred from homology"/>
<reference evidence="6 7" key="1">
    <citation type="submission" date="2020-06" db="EMBL/GenBank/DDBJ databases">
        <title>Dysbiosis in marine aquaculture revealed through microbiome analysis: reverse ecology for environmental sustainability.</title>
        <authorList>
            <person name="Haro-Moreno J.M."/>
            <person name="Coutinho F.H."/>
            <person name="Zaragoza-Solas A."/>
            <person name="Picazo A."/>
            <person name="Almagro-Moreno S."/>
            <person name="Lopez-Perez M."/>
        </authorList>
    </citation>
    <scope>NUCLEOTIDE SEQUENCE [LARGE SCALE GENOMIC DNA]</scope>
    <source>
        <strain evidence="6">MCMED-G41</strain>
    </source>
</reference>
<comment type="similarity">
    <text evidence="5">Belongs to the TatC family.</text>
</comment>
<dbReference type="PANTHER" id="PTHR30371">
    <property type="entry name" value="SEC-INDEPENDENT PROTEIN TRANSLOCASE PROTEIN TATC"/>
    <property type="match status" value="1"/>
</dbReference>
<keyword evidence="3 5" id="KW-1133">Transmembrane helix</keyword>
<keyword evidence="2 5" id="KW-0812">Transmembrane</keyword>
<dbReference type="AlphaFoldDB" id="A0A838XVM0"/>
<dbReference type="GO" id="GO:0043953">
    <property type="term" value="P:protein transport by the Tat complex"/>
    <property type="evidence" value="ECO:0007669"/>
    <property type="project" value="UniProtKB-UniRule"/>
</dbReference>
<sequence length="238" mass="27193">MSDPNEMSYIEHLKELRSRIIRMFLFAGFILICCLPFTNDIYTLISSPMIDLLPSGSSMIATEVASPFIAPLRITIYTALLISVPYFFIELWGFISPGLYKKEKAFVIPLIISSIILFYAGIVFAYWIVNPIILSFFISAAPDSIQVMTDINRYLDFILKLFFAFGFAFEIPIATFLVITTGLISKERIKKMRPYLIISFFVVGMFLTPPDIFSQLFLAIPMWLLFELGLLISRDPIN</sequence>
<dbReference type="EMBL" id="JACETL010000025">
    <property type="protein sequence ID" value="MBA4692634.1"/>
    <property type="molecule type" value="Genomic_DNA"/>
</dbReference>
<feature type="transmembrane region" description="Helical" evidence="5">
    <location>
        <begin position="107"/>
        <end position="129"/>
    </location>
</feature>
<evidence type="ECO:0000256" key="3">
    <source>
        <dbReference type="ARBA" id="ARBA00022989"/>
    </source>
</evidence>
<evidence type="ECO:0000256" key="4">
    <source>
        <dbReference type="ARBA" id="ARBA00023136"/>
    </source>
</evidence>
<dbReference type="GO" id="GO:0065002">
    <property type="term" value="P:intracellular protein transmembrane transport"/>
    <property type="evidence" value="ECO:0007669"/>
    <property type="project" value="TreeGrafter"/>
</dbReference>
<comment type="subunit">
    <text evidence="5">The Tat system comprises two distinct complexes: a TatABC complex, containing multiple copies of TatA, TatB and TatC subunits, and a separate TatA complex, containing only TatA subunits. Substrates initially bind to the TatABC complex, which probably triggers association of the separate TatA complex to form the active translocon.</text>
</comment>
<comment type="subcellular location">
    <subcellularLocation>
        <location evidence="5">Cell membrane</location>
        <topology evidence="5">Multi-pass membrane protein</topology>
    </subcellularLocation>
    <subcellularLocation>
        <location evidence="1">Membrane</location>
        <topology evidence="1">Multi-pass membrane protein</topology>
    </subcellularLocation>
</comment>
<dbReference type="NCBIfam" id="TIGR00945">
    <property type="entry name" value="tatC"/>
    <property type="match status" value="1"/>
</dbReference>
<feature type="transmembrane region" description="Helical" evidence="5">
    <location>
        <begin position="192"/>
        <end position="209"/>
    </location>
</feature>
<comment type="function">
    <text evidence="5">Part of the twin-arginine translocation (Tat) system that transports large folded proteins containing a characteristic twin-arginine motif in their signal peptide across membranes. Together with TatB, TatC is part of a receptor directly interacting with Tat signal peptides.</text>
</comment>
<dbReference type="Pfam" id="PF00902">
    <property type="entry name" value="TatC"/>
    <property type="match status" value="1"/>
</dbReference>
<keyword evidence="5" id="KW-1003">Cell membrane</keyword>
<keyword evidence="5" id="KW-0813">Transport</keyword>
<dbReference type="InterPro" id="IPR019820">
    <property type="entry name" value="Sec-indep_translocase_CS"/>
</dbReference>
<dbReference type="PRINTS" id="PR01840">
    <property type="entry name" value="TATCFAMILY"/>
</dbReference>
<evidence type="ECO:0000256" key="1">
    <source>
        <dbReference type="ARBA" id="ARBA00004141"/>
    </source>
</evidence>
<evidence type="ECO:0000313" key="6">
    <source>
        <dbReference type="EMBL" id="MBA4692634.1"/>
    </source>
</evidence>
<evidence type="ECO:0000313" key="7">
    <source>
        <dbReference type="Proteomes" id="UP000551848"/>
    </source>
</evidence>
<evidence type="ECO:0000256" key="5">
    <source>
        <dbReference type="HAMAP-Rule" id="MF_00902"/>
    </source>
</evidence>
<dbReference type="HAMAP" id="MF_00902">
    <property type="entry name" value="TatC"/>
    <property type="match status" value="1"/>
</dbReference>
<accession>A0A838XVM0</accession>
<dbReference type="GO" id="GO:0009977">
    <property type="term" value="F:proton motive force dependent protein transmembrane transporter activity"/>
    <property type="evidence" value="ECO:0007669"/>
    <property type="project" value="TreeGrafter"/>
</dbReference>
<organism evidence="6 7">
    <name type="scientific">SAR86 cluster bacterium</name>
    <dbReference type="NCBI Taxonomy" id="2030880"/>
    <lineage>
        <taxon>Bacteria</taxon>
        <taxon>Pseudomonadati</taxon>
        <taxon>Pseudomonadota</taxon>
        <taxon>Gammaproteobacteria</taxon>
        <taxon>SAR86 cluster</taxon>
    </lineage>
</organism>
<dbReference type="PROSITE" id="PS01218">
    <property type="entry name" value="TATC"/>
    <property type="match status" value="1"/>
</dbReference>
<dbReference type="PANTHER" id="PTHR30371:SF0">
    <property type="entry name" value="SEC-INDEPENDENT PROTEIN TRANSLOCASE PROTEIN TATC, CHLOROPLASTIC-RELATED"/>
    <property type="match status" value="1"/>
</dbReference>
<name>A0A838XVM0_9GAMM</name>
<feature type="transmembrane region" description="Helical" evidence="5">
    <location>
        <begin position="157"/>
        <end position="180"/>
    </location>
</feature>
<dbReference type="GO" id="GO:0033281">
    <property type="term" value="C:TAT protein transport complex"/>
    <property type="evidence" value="ECO:0007669"/>
    <property type="project" value="UniProtKB-UniRule"/>
</dbReference>
<dbReference type="Proteomes" id="UP000551848">
    <property type="component" value="Unassembled WGS sequence"/>
</dbReference>